<sequence>MTKEKIAQAGMALDPIYTAKAFTSALHQLQELPPQNRPRSLLYWHTLADPLTLVFSSAHVKDAPLDVRLKRLFDE</sequence>
<dbReference type="EMBL" id="CP016908">
    <property type="protein sequence ID" value="APR99414.1"/>
    <property type="molecule type" value="Genomic_DNA"/>
</dbReference>
<dbReference type="Gene3D" id="3.40.50.1100">
    <property type="match status" value="1"/>
</dbReference>
<evidence type="ECO:0000313" key="2">
    <source>
        <dbReference type="Proteomes" id="UP000185544"/>
    </source>
</evidence>
<dbReference type="STRING" id="1882918.BCY86_01000"/>
<dbReference type="KEGG" id="pabo:BCY86_01000"/>
<protein>
    <submittedName>
        <fullName evidence="1">Uncharacterized protein</fullName>
    </submittedName>
</protein>
<accession>A0A1L6MV72</accession>
<organism evidence="1 2">
    <name type="scientific">Pajaroellobacter abortibovis</name>
    <dbReference type="NCBI Taxonomy" id="1882918"/>
    <lineage>
        <taxon>Bacteria</taxon>
        <taxon>Pseudomonadati</taxon>
        <taxon>Myxococcota</taxon>
        <taxon>Polyangia</taxon>
        <taxon>Polyangiales</taxon>
        <taxon>Polyangiaceae</taxon>
    </lineage>
</organism>
<evidence type="ECO:0000313" key="1">
    <source>
        <dbReference type="EMBL" id="APR99414.1"/>
    </source>
</evidence>
<dbReference type="InterPro" id="IPR036052">
    <property type="entry name" value="TrpB-like_PALP_sf"/>
</dbReference>
<proteinExistence type="predicted"/>
<dbReference type="AlphaFoldDB" id="A0A1L6MV72"/>
<dbReference type="RefSeq" id="WP_075276063.1">
    <property type="nucleotide sequence ID" value="NZ_CP016908.1"/>
</dbReference>
<dbReference type="Proteomes" id="UP000185544">
    <property type="component" value="Chromosome"/>
</dbReference>
<reference evidence="1 2" key="1">
    <citation type="submission" date="2016-08" db="EMBL/GenBank/DDBJ databases">
        <title>Identification and validation of antigenic proteins from Pajaroellobacter abortibovis using de-novo genome sequence assembly and reverse vaccinology.</title>
        <authorList>
            <person name="Welly B.T."/>
            <person name="Miller M.R."/>
            <person name="Stott J.L."/>
            <person name="Blanchard M.T."/>
            <person name="Islas-Trejo A.D."/>
            <person name="O'Rourke S.M."/>
            <person name="Young A.E."/>
            <person name="Medrano J.F."/>
            <person name="Van Eenennaam A.L."/>
        </authorList>
    </citation>
    <scope>NUCLEOTIDE SEQUENCE [LARGE SCALE GENOMIC DNA]</scope>
    <source>
        <strain evidence="1 2">BTF92-0548A/99-0131</strain>
    </source>
</reference>
<dbReference type="OrthoDB" id="9801249at2"/>
<name>A0A1L6MV72_9BACT</name>
<gene>
    <name evidence="1" type="ORF">BCY86_01000</name>
</gene>
<keyword evidence="2" id="KW-1185">Reference proteome</keyword>